<evidence type="ECO:0000313" key="2">
    <source>
        <dbReference type="Proteomes" id="UP000198953"/>
    </source>
</evidence>
<dbReference type="EMBL" id="FOBF01000062">
    <property type="protein sequence ID" value="SEN91325.1"/>
    <property type="molecule type" value="Genomic_DNA"/>
</dbReference>
<organism evidence="1 2">
    <name type="scientific">Nonomuraea pusilla</name>
    <dbReference type="NCBI Taxonomy" id="46177"/>
    <lineage>
        <taxon>Bacteria</taxon>
        <taxon>Bacillati</taxon>
        <taxon>Actinomycetota</taxon>
        <taxon>Actinomycetes</taxon>
        <taxon>Streptosporangiales</taxon>
        <taxon>Streptosporangiaceae</taxon>
        <taxon>Nonomuraea</taxon>
    </lineage>
</organism>
<dbReference type="Proteomes" id="UP000198953">
    <property type="component" value="Unassembled WGS sequence"/>
</dbReference>
<accession>A0A1H8KEQ3</accession>
<gene>
    <name evidence="1" type="ORF">SAMN05660976_08587</name>
</gene>
<evidence type="ECO:0000313" key="1">
    <source>
        <dbReference type="EMBL" id="SEN91325.1"/>
    </source>
</evidence>
<protein>
    <submittedName>
        <fullName evidence="1">Uncharacterized protein</fullName>
    </submittedName>
</protein>
<sequence>GQHRPTYESAIRFTQAIAEQYPALSQLGDQFLVAAGYKESIAEREHAPPPLAAPQAADTERALEELRKLAREQDKSIGDILVERGLATPDELTLSDQKRHDGYVQEILNSDLSEEAKDFALMQYAVRRRINFREAGVEEEKTERKPRGA</sequence>
<proteinExistence type="predicted"/>
<feature type="non-terminal residue" evidence="1">
    <location>
        <position position="1"/>
    </location>
</feature>
<dbReference type="RefSeq" id="WP_177227774.1">
    <property type="nucleotide sequence ID" value="NZ_FOBF01000062.1"/>
</dbReference>
<name>A0A1H8KEQ3_9ACTN</name>
<keyword evidence="2" id="KW-1185">Reference proteome</keyword>
<dbReference type="AlphaFoldDB" id="A0A1H8KEQ3"/>
<reference evidence="1 2" key="1">
    <citation type="submission" date="2016-10" db="EMBL/GenBank/DDBJ databases">
        <authorList>
            <person name="de Groot N.N."/>
        </authorList>
    </citation>
    <scope>NUCLEOTIDE SEQUENCE [LARGE SCALE GENOMIC DNA]</scope>
    <source>
        <strain evidence="1 2">DSM 43357</strain>
    </source>
</reference>